<evidence type="ECO:0000256" key="5">
    <source>
        <dbReference type="ARBA" id="ARBA00023136"/>
    </source>
</evidence>
<dbReference type="InterPro" id="IPR011990">
    <property type="entry name" value="TPR-like_helical_dom_sf"/>
</dbReference>
<dbReference type="Gramene" id="Jr11_10300_p1">
    <property type="protein sequence ID" value="cds.Jr11_10300_p1"/>
    <property type="gene ID" value="Jr11_10300"/>
</dbReference>
<keyword evidence="5" id="KW-0472">Membrane</keyword>
<dbReference type="SMART" id="SM00028">
    <property type="entry name" value="TPR"/>
    <property type="match status" value="2"/>
</dbReference>
<dbReference type="GeneID" id="108990931"/>
<evidence type="ECO:0000256" key="3">
    <source>
        <dbReference type="ARBA" id="ARBA00022692"/>
    </source>
</evidence>
<keyword evidence="6" id="KW-1185">Reference proteome</keyword>
<dbReference type="OrthoDB" id="2148490at2759"/>
<evidence type="ECO:0000256" key="2">
    <source>
        <dbReference type="ARBA" id="ARBA00010583"/>
    </source>
</evidence>
<protein>
    <submittedName>
        <fullName evidence="7">ALBINO3-like protein 2, chloroplastic</fullName>
    </submittedName>
</protein>
<evidence type="ECO:0000256" key="4">
    <source>
        <dbReference type="ARBA" id="ARBA00022989"/>
    </source>
</evidence>
<keyword evidence="4" id="KW-1133">Transmembrane helix</keyword>
<comment type="similarity">
    <text evidence="2">Belongs to the OXA1/ALB3/YidC (TC 2.A.9.2) family.</text>
</comment>
<gene>
    <name evidence="7" type="primary">LOC108990931</name>
</gene>
<dbReference type="GO" id="GO:0032977">
    <property type="term" value="F:membrane insertase activity"/>
    <property type="evidence" value="ECO:0000318"/>
    <property type="project" value="GO_Central"/>
</dbReference>
<dbReference type="STRING" id="51240.A0A2I4EMI5"/>
<reference evidence="7" key="1">
    <citation type="submission" date="2025-08" db="UniProtKB">
        <authorList>
            <consortium name="RefSeq"/>
        </authorList>
    </citation>
    <scope>IDENTIFICATION</scope>
    <source>
        <tissue evidence="7">Leaves</tissue>
    </source>
</reference>
<dbReference type="FunCoup" id="A0A2I4EMI5">
    <property type="interactions" value="213"/>
</dbReference>
<dbReference type="CDD" id="cd20069">
    <property type="entry name" value="5TM_Oxa1-like"/>
    <property type="match status" value="1"/>
</dbReference>
<dbReference type="SUPFAM" id="SSF48452">
    <property type="entry name" value="TPR-like"/>
    <property type="match status" value="1"/>
</dbReference>
<dbReference type="GO" id="GO:0005743">
    <property type="term" value="C:mitochondrial inner membrane"/>
    <property type="evidence" value="ECO:0000318"/>
    <property type="project" value="GO_Central"/>
</dbReference>
<dbReference type="GO" id="GO:0032979">
    <property type="term" value="P:protein insertion into mitochondrial inner membrane from matrix"/>
    <property type="evidence" value="ECO:0000318"/>
    <property type="project" value="GO_Central"/>
</dbReference>
<dbReference type="InterPro" id="IPR001708">
    <property type="entry name" value="YidC/ALB3/OXA1/COX18"/>
</dbReference>
<name>A0A2I4EMI5_JUGRE</name>
<dbReference type="Gene3D" id="1.25.40.10">
    <property type="entry name" value="Tetratricopeptide repeat domain"/>
    <property type="match status" value="1"/>
</dbReference>
<proteinExistence type="inferred from homology"/>
<dbReference type="Pfam" id="PF14559">
    <property type="entry name" value="TPR_19"/>
    <property type="match status" value="1"/>
</dbReference>
<dbReference type="RefSeq" id="XP_018820604.1">
    <property type="nucleotide sequence ID" value="XM_018965059.2"/>
</dbReference>
<organism evidence="6 7">
    <name type="scientific">Juglans regia</name>
    <name type="common">English walnut</name>
    <dbReference type="NCBI Taxonomy" id="51240"/>
    <lineage>
        <taxon>Eukaryota</taxon>
        <taxon>Viridiplantae</taxon>
        <taxon>Streptophyta</taxon>
        <taxon>Embryophyta</taxon>
        <taxon>Tracheophyta</taxon>
        <taxon>Spermatophyta</taxon>
        <taxon>Magnoliopsida</taxon>
        <taxon>eudicotyledons</taxon>
        <taxon>Gunneridae</taxon>
        <taxon>Pentapetalae</taxon>
        <taxon>rosids</taxon>
        <taxon>fabids</taxon>
        <taxon>Fagales</taxon>
        <taxon>Juglandaceae</taxon>
        <taxon>Juglans</taxon>
    </lineage>
</organism>
<dbReference type="AlphaFoldDB" id="A0A2I4EMI5"/>
<sequence>MATSKLFHRLRRSPAPSLVPILSSARLSNLLPSPIPVPSSPAPHPSHPRNPRFLPPLNPIASFHLFHSRPFSSHLPDDSELGRLGGDPGTEAATELELINAGLGKVTEAELNVTVDDSILPVHWVISMLDGYHDLTGFPWWIVIASSTLALRVALFPVLIFQLNKLKKIAELFPKLPPPLPPPLSGRSYIDQFSLFRKEKRASGCPSFLWFLAYSCIQIPCFLLWMTTIRRMSLDQHPGFDCGGALWFQNLTEFPHGVSGPIFPLLIAGLHYINIQVSLGTSSVGKGNGLFGLMAKYYKFCLEFFSLPLFFIGYCIPQGSLVYWVTNSSLSVIQQLSLSHPAVRAKLGLPDKGAPTVDPEITPIDSPIKQGKVSVQSLSPKELLALSVKLLAKGQKESAIPLLRMALDKDPEYTRAMIVMGQTLLQNGQLVEATGYLEGAISKLILAGDPTSVEDVDLLILSSQWAGVACTRQGKKAEGIVHLERVASMKEPEEPTCKAHYFDGLVLLASALYNEGRKTEAAKYLRLAAAYNPAYNEYLEQCENDEDNFVSDLVSSRRGDY</sequence>
<evidence type="ECO:0000256" key="1">
    <source>
        <dbReference type="ARBA" id="ARBA00004141"/>
    </source>
</evidence>
<dbReference type="PANTHER" id="PTHR12428">
    <property type="entry name" value="OXA1"/>
    <property type="match status" value="1"/>
</dbReference>
<comment type="subcellular location">
    <subcellularLocation>
        <location evidence="1">Membrane</location>
        <topology evidence="1">Multi-pass membrane protein</topology>
    </subcellularLocation>
</comment>
<accession>A0A2I4EMI5</accession>
<dbReference type="Proteomes" id="UP000235220">
    <property type="component" value="Chromosome 11"/>
</dbReference>
<dbReference type="InterPro" id="IPR019734">
    <property type="entry name" value="TPR_rpt"/>
</dbReference>
<keyword evidence="3" id="KW-0812">Transmembrane</keyword>
<evidence type="ECO:0000313" key="7">
    <source>
        <dbReference type="RefSeq" id="XP_018820604.1"/>
    </source>
</evidence>
<dbReference type="PANTHER" id="PTHR12428:SF65">
    <property type="entry name" value="CYTOCHROME C OXIDASE ASSEMBLY PROTEIN COX18, MITOCHONDRIAL"/>
    <property type="match status" value="1"/>
</dbReference>
<dbReference type="KEGG" id="jre:108990931"/>
<evidence type="ECO:0000313" key="6">
    <source>
        <dbReference type="Proteomes" id="UP000235220"/>
    </source>
</evidence>